<keyword evidence="13" id="KW-1185">Reference proteome</keyword>
<comment type="caution">
    <text evidence="11">Lacks conserved residue(s) required for the propagation of feature annotation.</text>
</comment>
<dbReference type="EMBL" id="JAIHNG010000024">
    <property type="protein sequence ID" value="KAI5967783.1"/>
    <property type="molecule type" value="Genomic_DNA"/>
</dbReference>
<evidence type="ECO:0000256" key="9">
    <source>
        <dbReference type="ARBA" id="ARBA00023136"/>
    </source>
</evidence>
<dbReference type="AlphaFoldDB" id="A0AAD5BJ67"/>
<reference evidence="12 13" key="1">
    <citation type="journal article" date="2022" name="DNA Res.">
        <title>Genome analysis of five recently described species of the CUG-Ser clade uncovers Candida theae as a new hybrid lineage with pathogenic potential in the Candida parapsilosis species complex.</title>
        <authorList>
            <person name="Mixao V."/>
            <person name="Del Olmo V."/>
            <person name="Hegedusova E."/>
            <person name="Saus E."/>
            <person name="Pryszcz L."/>
            <person name="Cillingova A."/>
            <person name="Nosek J."/>
            <person name="Gabaldon T."/>
        </authorList>
    </citation>
    <scope>NUCLEOTIDE SEQUENCE [LARGE SCALE GENOMIC DNA]</scope>
    <source>
        <strain evidence="12 13">CBS 12239</strain>
    </source>
</reference>
<accession>A0AAD5BJ67</accession>
<comment type="caution">
    <text evidence="12">The sequence shown here is derived from an EMBL/GenBank/DDBJ whole genome shotgun (WGS) entry which is preliminary data.</text>
</comment>
<dbReference type="GO" id="GO:0043541">
    <property type="term" value="C:UDP-N-acetylglucosamine transferase complex"/>
    <property type="evidence" value="ECO:0007669"/>
    <property type="project" value="TreeGrafter"/>
</dbReference>
<dbReference type="InterPro" id="IPR013969">
    <property type="entry name" value="Oligosacch_biosynth_Alg14"/>
</dbReference>
<dbReference type="Gene3D" id="3.40.50.2000">
    <property type="entry name" value="Glycogen Phosphorylase B"/>
    <property type="match status" value="1"/>
</dbReference>
<dbReference type="PANTHER" id="PTHR12154">
    <property type="entry name" value="GLYCOSYL TRANSFERASE-RELATED"/>
    <property type="match status" value="1"/>
</dbReference>
<evidence type="ECO:0000256" key="6">
    <source>
        <dbReference type="ARBA" id="ARBA00022692"/>
    </source>
</evidence>
<sequence>MQLESYFCALVVTVCIPILLILLRVLRTAPFIQLPKHINQRKSLKHLTGKHVSIFLGSGGHTGEMMKLVFKLDLHNIKRTWIYSSGDTVSLHRAQSEEREHYNNGNGSYIQIPRARTVGQPYFSSIPTTIFSIFVAAVKLVRHSPDVILLNGPGTCISIAYMLFVFKLLGLNHTKIIYIESLARVKRLSLSGRLIMPITNRFIVQWDPLYKQYSRAEFYGMLM</sequence>
<protein>
    <recommendedName>
        <fullName evidence="5 11">UDP-N-acetylglucosamine transferase subunit ALG14</fullName>
    </recommendedName>
    <alternativeName>
        <fullName evidence="10 11">Asparagine-linked glycosylation protein 14</fullName>
    </alternativeName>
</protein>
<comment type="subunit">
    <text evidence="4 11">Heterodimer with ALG13 to form a functional enzyme.</text>
</comment>
<evidence type="ECO:0000313" key="13">
    <source>
        <dbReference type="Proteomes" id="UP001204833"/>
    </source>
</evidence>
<dbReference type="Pfam" id="PF08660">
    <property type="entry name" value="Alg14"/>
    <property type="match status" value="1"/>
</dbReference>
<organism evidence="12 13">
    <name type="scientific">Candida theae</name>
    <dbReference type="NCBI Taxonomy" id="1198502"/>
    <lineage>
        <taxon>Eukaryota</taxon>
        <taxon>Fungi</taxon>
        <taxon>Dikarya</taxon>
        <taxon>Ascomycota</taxon>
        <taxon>Saccharomycotina</taxon>
        <taxon>Pichiomycetes</taxon>
        <taxon>Debaryomycetaceae</taxon>
        <taxon>Candida/Lodderomyces clade</taxon>
        <taxon>Candida</taxon>
    </lineage>
</organism>
<evidence type="ECO:0000256" key="7">
    <source>
        <dbReference type="ARBA" id="ARBA00022824"/>
    </source>
</evidence>
<dbReference type="GO" id="GO:0004577">
    <property type="term" value="F:N-acetylglucosaminyldiphosphodolichol N-acetylglucosaminyltransferase activity"/>
    <property type="evidence" value="ECO:0007669"/>
    <property type="project" value="TreeGrafter"/>
</dbReference>
<evidence type="ECO:0000256" key="5">
    <source>
        <dbReference type="ARBA" id="ARBA00017467"/>
    </source>
</evidence>
<evidence type="ECO:0000256" key="2">
    <source>
        <dbReference type="ARBA" id="ARBA00004590"/>
    </source>
</evidence>
<dbReference type="GO" id="GO:0006488">
    <property type="term" value="P:dolichol-linked oligosaccharide biosynthetic process"/>
    <property type="evidence" value="ECO:0007669"/>
    <property type="project" value="InterPro"/>
</dbReference>
<feature type="transmembrane region" description="Helical" evidence="11">
    <location>
        <begin position="147"/>
        <end position="169"/>
    </location>
</feature>
<evidence type="ECO:0000256" key="11">
    <source>
        <dbReference type="RuleBase" id="RU362127"/>
    </source>
</evidence>
<comment type="similarity">
    <text evidence="3 11">Belongs to the ALG14 family.</text>
</comment>
<comment type="subcellular location">
    <subcellularLocation>
        <location evidence="1 11">Endoplasmic reticulum membrane</location>
        <topology evidence="1 11">Single-pass membrane protein</topology>
    </subcellularLocation>
    <subcellularLocation>
        <location evidence="2">Nucleus membrane</location>
        <topology evidence="2">Single-pass membrane protein</topology>
    </subcellularLocation>
</comment>
<dbReference type="GO" id="GO:0031965">
    <property type="term" value="C:nuclear membrane"/>
    <property type="evidence" value="ECO:0007669"/>
    <property type="project" value="UniProtKB-SubCell"/>
</dbReference>
<evidence type="ECO:0000256" key="10">
    <source>
        <dbReference type="ARBA" id="ARBA00032062"/>
    </source>
</evidence>
<feature type="transmembrane region" description="Helical" evidence="11">
    <location>
        <begin position="122"/>
        <end position="141"/>
    </location>
</feature>
<dbReference type="PANTHER" id="PTHR12154:SF4">
    <property type="entry name" value="UDP-N-ACETYLGLUCOSAMINE TRANSFERASE SUBUNIT ALG14 HOMOLOG"/>
    <property type="match status" value="1"/>
</dbReference>
<proteinExistence type="inferred from homology"/>
<comment type="function">
    <text evidence="11">Involved in protein N-glycosylation. Essential for the second step of the dolichol-linked oligosaccharide pathway. Anchors the catalytic subunit ALG13 to the ER.</text>
</comment>
<name>A0AAD5BJ67_9ASCO</name>
<feature type="transmembrane region" description="Helical" evidence="11">
    <location>
        <begin position="6"/>
        <end position="26"/>
    </location>
</feature>
<evidence type="ECO:0000256" key="1">
    <source>
        <dbReference type="ARBA" id="ARBA00004389"/>
    </source>
</evidence>
<keyword evidence="9 11" id="KW-0472">Membrane</keyword>
<keyword evidence="8 11" id="KW-1133">Transmembrane helix</keyword>
<gene>
    <name evidence="11" type="primary">ALG14</name>
    <name evidence="12" type="ORF">KGF57_000300</name>
</gene>
<keyword evidence="6 11" id="KW-0812">Transmembrane</keyword>
<evidence type="ECO:0000256" key="4">
    <source>
        <dbReference type="ARBA" id="ARBA00011335"/>
    </source>
</evidence>
<evidence type="ECO:0000313" key="12">
    <source>
        <dbReference type="EMBL" id="KAI5967783.1"/>
    </source>
</evidence>
<dbReference type="Proteomes" id="UP001204833">
    <property type="component" value="Unassembled WGS sequence"/>
</dbReference>
<keyword evidence="7 11" id="KW-0256">Endoplasmic reticulum</keyword>
<evidence type="ECO:0000256" key="8">
    <source>
        <dbReference type="ARBA" id="ARBA00022989"/>
    </source>
</evidence>
<evidence type="ECO:0000256" key="3">
    <source>
        <dbReference type="ARBA" id="ARBA00009731"/>
    </source>
</evidence>